<gene>
    <name evidence="3" type="ORF">Ato02nite_010780</name>
</gene>
<reference evidence="3 4" key="1">
    <citation type="submission" date="2021-03" db="EMBL/GenBank/DDBJ databases">
        <title>Whole genome shotgun sequence of Actinoplanes toevensis NBRC 105298.</title>
        <authorList>
            <person name="Komaki H."/>
            <person name="Tamura T."/>
        </authorList>
    </citation>
    <scope>NUCLEOTIDE SEQUENCE [LARGE SCALE GENOMIC DNA]</scope>
    <source>
        <strain evidence="3 4">NBRC 105298</strain>
    </source>
</reference>
<keyword evidence="4" id="KW-1185">Reference proteome</keyword>
<name>A0A919W296_9ACTN</name>
<dbReference type="EMBL" id="BOQN01000012">
    <property type="protein sequence ID" value="GIM89285.1"/>
    <property type="molecule type" value="Genomic_DNA"/>
</dbReference>
<dbReference type="InterPro" id="IPR029058">
    <property type="entry name" value="AB_hydrolase_fold"/>
</dbReference>
<dbReference type="InterPro" id="IPR050300">
    <property type="entry name" value="GDXG_lipolytic_enzyme"/>
</dbReference>
<keyword evidence="1" id="KW-0378">Hydrolase</keyword>
<dbReference type="AlphaFoldDB" id="A0A919W296"/>
<dbReference type="Gene3D" id="3.40.50.1820">
    <property type="entry name" value="alpha/beta hydrolase"/>
    <property type="match status" value="1"/>
</dbReference>
<feature type="domain" description="Alpha/beta hydrolase fold-3" evidence="2">
    <location>
        <begin position="98"/>
        <end position="268"/>
    </location>
</feature>
<organism evidence="3 4">
    <name type="scientific">Paractinoplanes toevensis</name>
    <dbReference type="NCBI Taxonomy" id="571911"/>
    <lineage>
        <taxon>Bacteria</taxon>
        <taxon>Bacillati</taxon>
        <taxon>Actinomycetota</taxon>
        <taxon>Actinomycetes</taxon>
        <taxon>Micromonosporales</taxon>
        <taxon>Micromonosporaceae</taxon>
        <taxon>Paractinoplanes</taxon>
    </lineage>
</organism>
<dbReference type="GO" id="GO:0016787">
    <property type="term" value="F:hydrolase activity"/>
    <property type="evidence" value="ECO:0007669"/>
    <property type="project" value="UniProtKB-KW"/>
</dbReference>
<dbReference type="SUPFAM" id="SSF53474">
    <property type="entry name" value="alpha/beta-Hydrolases"/>
    <property type="match status" value="1"/>
</dbReference>
<dbReference type="PANTHER" id="PTHR48081">
    <property type="entry name" value="AB HYDROLASE SUPERFAMILY PROTEIN C4A8.06C"/>
    <property type="match status" value="1"/>
</dbReference>
<evidence type="ECO:0000313" key="3">
    <source>
        <dbReference type="EMBL" id="GIM89285.1"/>
    </source>
</evidence>
<evidence type="ECO:0000256" key="1">
    <source>
        <dbReference type="ARBA" id="ARBA00022801"/>
    </source>
</evidence>
<dbReference type="RefSeq" id="WP_246606138.1">
    <property type="nucleotide sequence ID" value="NZ_BOQN01000012.1"/>
</dbReference>
<dbReference type="Proteomes" id="UP000677082">
    <property type="component" value="Unassembled WGS sequence"/>
</dbReference>
<dbReference type="PANTHER" id="PTHR48081:SF8">
    <property type="entry name" value="ALPHA_BETA HYDROLASE FOLD-3 DOMAIN-CONTAINING PROTEIN-RELATED"/>
    <property type="match status" value="1"/>
</dbReference>
<accession>A0A919W296</accession>
<dbReference type="InterPro" id="IPR013094">
    <property type="entry name" value="AB_hydrolase_3"/>
</dbReference>
<evidence type="ECO:0000259" key="2">
    <source>
        <dbReference type="Pfam" id="PF07859"/>
    </source>
</evidence>
<comment type="caution">
    <text evidence="3">The sequence shown here is derived from an EMBL/GenBank/DDBJ whole genome shotgun (WGS) entry which is preliminary data.</text>
</comment>
<feature type="domain" description="Alpha/beta hydrolase fold-3" evidence="2">
    <location>
        <begin position="30"/>
        <end position="76"/>
    </location>
</feature>
<protein>
    <submittedName>
        <fullName evidence="3">Esterase</fullName>
    </submittedName>
</protein>
<dbReference type="Pfam" id="PF07859">
    <property type="entry name" value="Abhydrolase_3"/>
    <property type="match status" value="2"/>
</dbReference>
<sequence length="288" mass="29876">MKIDEVALEAGGYGFRVRAYRPTAPGGTALVWMHGGAFMFGDLDMPEADQVGRELAERGVAVVSVDYTLAPLDAVPLLMPPGGPGPDAPLPPPPVSDAPRARFPVASLQVVAAFDWAVATAGPLGADPGRVSIGGASAGGNLAAGAAMRLRDRDGVRPASVFLVYPVLHADVPEADEELGAMLAGPPAFLTFPPAAMKAINENYAGGSLDDPYVYPAGHGLRGLSPTYIINAEADRLRMSGEGFAAELALAGVDVTVVRERGTAHGYLNETGDPAAIRTIERLTAWLR</sequence>
<proteinExistence type="predicted"/>
<evidence type="ECO:0000313" key="4">
    <source>
        <dbReference type="Proteomes" id="UP000677082"/>
    </source>
</evidence>